<comment type="caution">
    <text evidence="7">The sequence shown here is derived from an EMBL/GenBank/DDBJ whole genome shotgun (WGS) entry which is preliminary data.</text>
</comment>
<evidence type="ECO:0000313" key="8">
    <source>
        <dbReference type="Proteomes" id="UP000324632"/>
    </source>
</evidence>
<dbReference type="GO" id="GO:0005737">
    <property type="term" value="C:cytoplasm"/>
    <property type="evidence" value="ECO:0007669"/>
    <property type="project" value="TreeGrafter"/>
</dbReference>
<sequence>MVEEDESVKANGSPDLHLQHLQVSCPLLNGERVEYEGGAGGSVFTLTNYRLHIRTQDDIINVPVQLVESVECRDVTQLHLTCKDCKVIRCHFLSAEQCQDWSRRMNASVRPPVRLEEVFAFALLSCSTSTEEREVHDGMCRTGGHQHRFKSEMERMGFHTHSDWRISNINHNYRLCSSYPQQILVPASVTDQQLENVAAFRSWKRIPAVVYRHQSSGAVIGRCGQPEVSWWGWRNADDEHLLQSIAKACAADQKLLIMDARSYAAAVANRAKGGGCECPEYYPGCEVMFMGMANIHSIRRSFQCLRSLCAQVPDPVNWLSALESTKWLPHLSLLLKASLLVVNAVDRDHRPVLVHCSDGWDRTPQIVALSKLLLDPFYRTIKGFQVLVETEWLDYGHKFAGRCGHGENADDVNERCPVFLQWLDCVHQLQRQFPCSFEFNEPFLVKLVQHTYSCLFGTFLCNSVKEREERQIHQNTCSVWSLLRAGNPAFHNILYSPRSETVLHPVCHVRNLMLWSAVYLPNSAPSTPSDESCVPHSAPVSPEDTPVSSFSMNDG</sequence>
<comment type="similarity">
    <text evidence="1">Belongs to the protein-tyrosine phosphatase family. Non-receptor class myotubularin subfamily.</text>
</comment>
<keyword evidence="2" id="KW-0443">Lipid metabolism</keyword>
<dbReference type="SUPFAM" id="SSF52799">
    <property type="entry name" value="(Phosphotyrosine protein) phosphatases II"/>
    <property type="match status" value="1"/>
</dbReference>
<evidence type="ECO:0000256" key="1">
    <source>
        <dbReference type="ARBA" id="ARBA00007471"/>
    </source>
</evidence>
<dbReference type="GO" id="GO:0010506">
    <property type="term" value="P:regulation of autophagy"/>
    <property type="evidence" value="ECO:0007669"/>
    <property type="project" value="TreeGrafter"/>
</dbReference>
<dbReference type="Proteomes" id="UP000324632">
    <property type="component" value="Chromosome 9"/>
</dbReference>
<dbReference type="SMART" id="SM00404">
    <property type="entry name" value="PTPc_motif"/>
    <property type="match status" value="1"/>
</dbReference>
<protein>
    <submittedName>
        <fullName evidence="7">Myotubularin-related protein 3</fullName>
    </submittedName>
</protein>
<dbReference type="InterPro" id="IPR029021">
    <property type="entry name" value="Prot-tyrosine_phosphatase-like"/>
</dbReference>
<evidence type="ECO:0000256" key="5">
    <source>
        <dbReference type="SAM" id="MobiDB-lite"/>
    </source>
</evidence>
<proteinExistence type="inferred from homology"/>
<feature type="binding site" evidence="4">
    <location>
        <begin position="356"/>
        <end position="362"/>
    </location>
    <ligand>
        <name>substrate</name>
    </ligand>
</feature>
<dbReference type="PROSITE" id="PS00383">
    <property type="entry name" value="TYR_PHOSPHATASE_1"/>
    <property type="match status" value="1"/>
</dbReference>
<evidence type="ECO:0000256" key="2">
    <source>
        <dbReference type="ARBA" id="ARBA00023098"/>
    </source>
</evidence>
<evidence type="ECO:0000256" key="3">
    <source>
        <dbReference type="PIRSR" id="PIRSR630564-1"/>
    </source>
</evidence>
<feature type="compositionally biased region" description="Polar residues" evidence="5">
    <location>
        <begin position="546"/>
        <end position="555"/>
    </location>
</feature>
<evidence type="ECO:0000313" key="7">
    <source>
        <dbReference type="EMBL" id="KAA0717430.1"/>
    </source>
</evidence>
<reference evidence="7 8" key="1">
    <citation type="journal article" date="2019" name="Mol. Ecol. Resour.">
        <title>Chromosome-level genome assembly of Triplophysa tibetana, a fish adapted to the harsh high-altitude environment of the Tibetan Plateau.</title>
        <authorList>
            <person name="Yang X."/>
            <person name="Liu H."/>
            <person name="Ma Z."/>
            <person name="Zou Y."/>
            <person name="Zou M."/>
            <person name="Mao Y."/>
            <person name="Li X."/>
            <person name="Wang H."/>
            <person name="Chen T."/>
            <person name="Wang W."/>
            <person name="Yang R."/>
        </authorList>
    </citation>
    <scope>NUCLEOTIDE SEQUENCE [LARGE SCALE GENOMIC DNA]</scope>
    <source>
        <strain evidence="7">TTIB1903HZAU</strain>
        <tissue evidence="7">Muscle</tissue>
    </source>
</reference>
<dbReference type="InterPro" id="IPR030564">
    <property type="entry name" value="Myotubularin"/>
</dbReference>
<accession>A0A5A9P658</accession>
<dbReference type="GO" id="GO:0016020">
    <property type="term" value="C:membrane"/>
    <property type="evidence" value="ECO:0007669"/>
    <property type="project" value="TreeGrafter"/>
</dbReference>
<name>A0A5A9P658_9TELE</name>
<dbReference type="GO" id="GO:0004438">
    <property type="term" value="F:phosphatidylinositol-3-phosphate phosphatase activity"/>
    <property type="evidence" value="ECO:0007669"/>
    <property type="project" value="TreeGrafter"/>
</dbReference>
<feature type="binding site" evidence="4">
    <location>
        <begin position="269"/>
        <end position="272"/>
    </location>
    <ligand>
        <name>substrate</name>
    </ligand>
</feature>
<feature type="binding site" evidence="4">
    <location>
        <begin position="294"/>
        <end position="295"/>
    </location>
    <ligand>
        <name>substrate</name>
    </ligand>
</feature>
<dbReference type="InterPro" id="IPR003595">
    <property type="entry name" value="Tyr_Pase_cat"/>
</dbReference>
<dbReference type="InterPro" id="IPR010569">
    <property type="entry name" value="Myotubularin-like_Pase_dom"/>
</dbReference>
<feature type="domain" description="Myotubularin phosphatase" evidence="6">
    <location>
        <begin position="143"/>
        <end position="519"/>
    </location>
</feature>
<organism evidence="7 8">
    <name type="scientific">Triplophysa tibetana</name>
    <dbReference type="NCBI Taxonomy" id="1572043"/>
    <lineage>
        <taxon>Eukaryota</taxon>
        <taxon>Metazoa</taxon>
        <taxon>Chordata</taxon>
        <taxon>Craniata</taxon>
        <taxon>Vertebrata</taxon>
        <taxon>Euteleostomi</taxon>
        <taxon>Actinopterygii</taxon>
        <taxon>Neopterygii</taxon>
        <taxon>Teleostei</taxon>
        <taxon>Ostariophysi</taxon>
        <taxon>Cypriniformes</taxon>
        <taxon>Nemacheilidae</taxon>
        <taxon>Triplophysa</taxon>
    </lineage>
</organism>
<dbReference type="EMBL" id="SOYY01000009">
    <property type="protein sequence ID" value="KAA0717430.1"/>
    <property type="molecule type" value="Genomic_DNA"/>
</dbReference>
<dbReference type="Pfam" id="PF06602">
    <property type="entry name" value="Myotub-related"/>
    <property type="match status" value="1"/>
</dbReference>
<dbReference type="GO" id="GO:0046856">
    <property type="term" value="P:phosphatidylinositol dephosphorylation"/>
    <property type="evidence" value="ECO:0007669"/>
    <property type="project" value="TreeGrafter"/>
</dbReference>
<dbReference type="PROSITE" id="PS51339">
    <property type="entry name" value="PPASE_MYOTUBULARIN"/>
    <property type="match status" value="1"/>
</dbReference>
<dbReference type="SUPFAM" id="SSF50729">
    <property type="entry name" value="PH domain-like"/>
    <property type="match status" value="1"/>
</dbReference>
<feature type="active site" description="Phosphocysteine intermediate" evidence="3">
    <location>
        <position position="356"/>
    </location>
</feature>
<feature type="region of interest" description="Disordered" evidence="5">
    <location>
        <begin position="527"/>
        <end position="555"/>
    </location>
</feature>
<evidence type="ECO:0000259" key="6">
    <source>
        <dbReference type="PROSITE" id="PS51339"/>
    </source>
</evidence>
<dbReference type="InterPro" id="IPR016130">
    <property type="entry name" value="Tyr_Pase_AS"/>
</dbReference>
<evidence type="ECO:0000256" key="4">
    <source>
        <dbReference type="PIRSR" id="PIRSR630564-2"/>
    </source>
</evidence>
<dbReference type="GO" id="GO:0052629">
    <property type="term" value="F:phosphatidylinositol-3,5-bisphosphate 3-phosphatase activity"/>
    <property type="evidence" value="ECO:0007669"/>
    <property type="project" value="TreeGrafter"/>
</dbReference>
<dbReference type="PANTHER" id="PTHR10807">
    <property type="entry name" value="MYOTUBULARIN-RELATED"/>
    <property type="match status" value="1"/>
</dbReference>
<dbReference type="PANTHER" id="PTHR10807:SF66">
    <property type="entry name" value="MYOTUBULARIN-RELATED PROTEIN 3"/>
    <property type="match status" value="1"/>
</dbReference>
<dbReference type="AlphaFoldDB" id="A0A5A9P658"/>
<keyword evidence="8" id="KW-1185">Reference proteome</keyword>
<gene>
    <name evidence="7" type="ORF">E1301_Tti023028</name>
</gene>
<dbReference type="GO" id="GO:0019903">
    <property type="term" value="F:protein phosphatase binding"/>
    <property type="evidence" value="ECO:0007669"/>
    <property type="project" value="TreeGrafter"/>
</dbReference>